<reference evidence="1 2" key="1">
    <citation type="journal article" date="2021" name="J. Hered.">
        <title>A chromosome-level genome assembly of the parasitoid wasp, Cotesia glomerata (Hymenoptera: Braconidae).</title>
        <authorList>
            <person name="Pinto B.J."/>
            <person name="Weis J.J."/>
            <person name="Gamble T."/>
            <person name="Ode P.J."/>
            <person name="Paul R."/>
            <person name="Zaspel J.M."/>
        </authorList>
    </citation>
    <scope>NUCLEOTIDE SEQUENCE [LARGE SCALE GENOMIC DNA]</scope>
    <source>
        <strain evidence="1">CgM1</strain>
    </source>
</reference>
<dbReference type="Proteomes" id="UP000826195">
    <property type="component" value="Unassembled WGS sequence"/>
</dbReference>
<dbReference type="AlphaFoldDB" id="A0AAV7J0X2"/>
<organism evidence="1 2">
    <name type="scientific">Cotesia glomerata</name>
    <name type="common">Lepidopteran parasitic wasp</name>
    <name type="synonym">Apanteles glomeratus</name>
    <dbReference type="NCBI Taxonomy" id="32391"/>
    <lineage>
        <taxon>Eukaryota</taxon>
        <taxon>Metazoa</taxon>
        <taxon>Ecdysozoa</taxon>
        <taxon>Arthropoda</taxon>
        <taxon>Hexapoda</taxon>
        <taxon>Insecta</taxon>
        <taxon>Pterygota</taxon>
        <taxon>Neoptera</taxon>
        <taxon>Endopterygota</taxon>
        <taxon>Hymenoptera</taxon>
        <taxon>Apocrita</taxon>
        <taxon>Ichneumonoidea</taxon>
        <taxon>Braconidae</taxon>
        <taxon>Microgastrinae</taxon>
        <taxon>Cotesia</taxon>
    </lineage>
</organism>
<accession>A0AAV7J0X2</accession>
<evidence type="ECO:0000313" key="2">
    <source>
        <dbReference type="Proteomes" id="UP000826195"/>
    </source>
</evidence>
<comment type="caution">
    <text evidence="1">The sequence shown here is derived from an EMBL/GenBank/DDBJ whole genome shotgun (WGS) entry which is preliminary data.</text>
</comment>
<proteinExistence type="predicted"/>
<evidence type="ECO:0000313" key="1">
    <source>
        <dbReference type="EMBL" id="KAH0564269.1"/>
    </source>
</evidence>
<keyword evidence="2" id="KW-1185">Reference proteome</keyword>
<name>A0AAV7J0X2_COTGL</name>
<sequence>MTSSGLRCGTSSGMDWIYRMPLTYTTLLNEKCGFGFQLSVSVLCKVLTPSASSRVWFASILLTRPDSGKLLLDSEIDERRNQMPEFPQTILLLSEACLTEASSEVSTASLPDKVSTKQKDKRLILHNQSSKV</sequence>
<gene>
    <name evidence="1" type="ORF">KQX54_011008</name>
</gene>
<dbReference type="EMBL" id="JAHXZJ010000002">
    <property type="protein sequence ID" value="KAH0564269.1"/>
    <property type="molecule type" value="Genomic_DNA"/>
</dbReference>
<protein>
    <submittedName>
        <fullName evidence="1">Uncharacterized protein</fullName>
    </submittedName>
</protein>